<evidence type="ECO:0000256" key="3">
    <source>
        <dbReference type="ARBA" id="ARBA00022692"/>
    </source>
</evidence>
<feature type="transmembrane region" description="Helical" evidence="6">
    <location>
        <begin position="132"/>
        <end position="154"/>
    </location>
</feature>
<feature type="transmembrane region" description="Helical" evidence="6">
    <location>
        <begin position="398"/>
        <end position="416"/>
    </location>
</feature>
<evidence type="ECO:0000313" key="8">
    <source>
        <dbReference type="EMBL" id="PWG81813.1"/>
    </source>
</evidence>
<feature type="transmembrane region" description="Helical" evidence="6">
    <location>
        <begin position="332"/>
        <end position="354"/>
    </location>
</feature>
<dbReference type="SUPFAM" id="SSF103473">
    <property type="entry name" value="MFS general substrate transporter"/>
    <property type="match status" value="1"/>
</dbReference>
<dbReference type="Proteomes" id="UP000245647">
    <property type="component" value="Unassembled WGS sequence"/>
</dbReference>
<dbReference type="EMBL" id="QEAS01000003">
    <property type="protein sequence ID" value="PWG81813.1"/>
    <property type="molecule type" value="Genomic_DNA"/>
</dbReference>
<feature type="transmembrane region" description="Helical" evidence="6">
    <location>
        <begin position="428"/>
        <end position="448"/>
    </location>
</feature>
<proteinExistence type="predicted"/>
<dbReference type="GO" id="GO:0022857">
    <property type="term" value="F:transmembrane transporter activity"/>
    <property type="evidence" value="ECO:0007669"/>
    <property type="project" value="InterPro"/>
</dbReference>
<evidence type="ECO:0000256" key="1">
    <source>
        <dbReference type="ARBA" id="ARBA00004141"/>
    </source>
</evidence>
<keyword evidence="3 6" id="KW-0812">Transmembrane</keyword>
<comment type="subcellular location">
    <subcellularLocation>
        <location evidence="1">Membrane</location>
        <topology evidence="1">Multi-pass membrane protein</topology>
    </subcellularLocation>
</comment>
<feature type="transmembrane region" description="Helical" evidence="6">
    <location>
        <begin position="222"/>
        <end position="242"/>
    </location>
</feature>
<dbReference type="InterPro" id="IPR011701">
    <property type="entry name" value="MFS"/>
</dbReference>
<dbReference type="AlphaFoldDB" id="A0A2U2PK81"/>
<reference evidence="8 9" key="1">
    <citation type="submission" date="2018-04" db="EMBL/GenBank/DDBJ databases">
        <title>Pedobacter chongqingensis sp. nov., isolated from a rottenly hemp rope.</title>
        <authorList>
            <person name="Cai Y."/>
        </authorList>
    </citation>
    <scope>NUCLEOTIDE SEQUENCE [LARGE SCALE GENOMIC DNA]</scope>
    <source>
        <strain evidence="8 9">FJ4-8</strain>
    </source>
</reference>
<dbReference type="Gene3D" id="1.20.1250.20">
    <property type="entry name" value="MFS general substrate transporter like domains"/>
    <property type="match status" value="1"/>
</dbReference>
<feature type="transmembrane region" description="Helical" evidence="6">
    <location>
        <begin position="75"/>
        <end position="97"/>
    </location>
</feature>
<organism evidence="8 9">
    <name type="scientific">Pararcticibacter amylolyticus</name>
    <dbReference type="NCBI Taxonomy" id="2173175"/>
    <lineage>
        <taxon>Bacteria</taxon>
        <taxon>Pseudomonadati</taxon>
        <taxon>Bacteroidota</taxon>
        <taxon>Sphingobacteriia</taxon>
        <taxon>Sphingobacteriales</taxon>
        <taxon>Sphingobacteriaceae</taxon>
        <taxon>Pararcticibacter</taxon>
    </lineage>
</organism>
<evidence type="ECO:0000313" key="9">
    <source>
        <dbReference type="Proteomes" id="UP000245647"/>
    </source>
</evidence>
<feature type="transmembrane region" description="Helical" evidence="6">
    <location>
        <begin position="160"/>
        <end position="182"/>
    </location>
</feature>
<dbReference type="GO" id="GO:0016020">
    <property type="term" value="C:membrane"/>
    <property type="evidence" value="ECO:0007669"/>
    <property type="project" value="UniProtKB-SubCell"/>
</dbReference>
<gene>
    <name evidence="8" type="ORF">DDR33_05490</name>
</gene>
<protein>
    <submittedName>
        <fullName evidence="8">MFS transporter</fullName>
    </submittedName>
</protein>
<feature type="transmembrane region" description="Helical" evidence="6">
    <location>
        <begin position="292"/>
        <end position="311"/>
    </location>
</feature>
<accession>A0A2U2PK81</accession>
<dbReference type="PANTHER" id="PTHR42718">
    <property type="entry name" value="MAJOR FACILITATOR SUPERFAMILY MULTIDRUG TRANSPORTER MFSC"/>
    <property type="match status" value="1"/>
</dbReference>
<dbReference type="PANTHER" id="PTHR42718:SF9">
    <property type="entry name" value="MAJOR FACILITATOR SUPERFAMILY MULTIDRUG TRANSPORTER MFSC"/>
    <property type="match status" value="1"/>
</dbReference>
<dbReference type="PRINTS" id="PR01036">
    <property type="entry name" value="TCRTETB"/>
</dbReference>
<name>A0A2U2PK81_9SPHI</name>
<keyword evidence="4 6" id="KW-1133">Transmembrane helix</keyword>
<feature type="domain" description="Major facilitator superfamily (MFS) profile" evidence="7">
    <location>
        <begin position="8"/>
        <end position="457"/>
    </location>
</feature>
<evidence type="ECO:0000256" key="4">
    <source>
        <dbReference type="ARBA" id="ARBA00022989"/>
    </source>
</evidence>
<evidence type="ECO:0000256" key="6">
    <source>
        <dbReference type="SAM" id="Phobius"/>
    </source>
</evidence>
<comment type="caution">
    <text evidence="8">The sequence shown here is derived from an EMBL/GenBank/DDBJ whole genome shotgun (WGS) entry which is preliminary data.</text>
</comment>
<feature type="transmembrane region" description="Helical" evidence="6">
    <location>
        <begin position="269"/>
        <end position="286"/>
    </location>
</feature>
<dbReference type="Pfam" id="PF07690">
    <property type="entry name" value="MFS_1"/>
    <property type="match status" value="1"/>
</dbReference>
<dbReference type="CDD" id="cd17321">
    <property type="entry name" value="MFS_MMR_MDR_like"/>
    <property type="match status" value="1"/>
</dbReference>
<keyword evidence="5 6" id="KW-0472">Membrane</keyword>
<dbReference type="InterPro" id="IPR036259">
    <property type="entry name" value="MFS_trans_sf"/>
</dbReference>
<evidence type="ECO:0000259" key="7">
    <source>
        <dbReference type="PROSITE" id="PS50850"/>
    </source>
</evidence>
<dbReference type="Gene3D" id="1.20.1720.10">
    <property type="entry name" value="Multidrug resistance protein D"/>
    <property type="match status" value="1"/>
</dbReference>
<feature type="transmembrane region" description="Helical" evidence="6">
    <location>
        <begin position="194"/>
        <end position="216"/>
    </location>
</feature>
<dbReference type="OrthoDB" id="9803985at2"/>
<dbReference type="RefSeq" id="WP_109414754.1">
    <property type="nucleotide sequence ID" value="NZ_QEAS01000003.1"/>
</dbReference>
<feature type="transmembrane region" description="Helical" evidence="6">
    <location>
        <begin position="46"/>
        <end position="63"/>
    </location>
</feature>
<feature type="transmembrane region" description="Helical" evidence="6">
    <location>
        <begin position="103"/>
        <end position="120"/>
    </location>
</feature>
<dbReference type="PROSITE" id="PS50850">
    <property type="entry name" value="MFS"/>
    <property type="match status" value="1"/>
</dbReference>
<sequence length="464" mass="49308">MKYNDRGLLAAISLCVLLASLGTSIVNIALPSLTITFSASFQSVQWVVIAYLLTITAFVAIAGKLADQYGYQNTLLAGIIAFTFSSLVAAFVSSIGLLIVMRALQGTGAAVLSAVSMAMVKRNITKEKTGTAMGLLGTMSALGTALGPSAGGLLLSRFRWPSIFVVLTILGIAAFFLAIRFIKKEKPICKPEQRIHFADILLLSLSVGSYALAMTINKERFSIQTLLLLLVSLLLGMLFFFVQKQRTHPLIDAGISKNKLLMGSLRRNLVVSCLMMTTLIVGPFFLASGLGFSSSVVGGIMSIGPVISILTGVPSGKIVDKIGDELTMKISLVLLLTGALCLAMLPGIFGWIGYAGGIVLLTPGYQLFQSANNTSVMSAAGEKQLGAVSGVLNLSRNIGLITGASLMSALFMMAAKHSPEAVTQSGKMLFGLKITFLFASFLLMLLLIKTLVHEHRLNIKSEQK</sequence>
<evidence type="ECO:0000256" key="5">
    <source>
        <dbReference type="ARBA" id="ARBA00023136"/>
    </source>
</evidence>
<evidence type="ECO:0000256" key="2">
    <source>
        <dbReference type="ARBA" id="ARBA00022448"/>
    </source>
</evidence>
<dbReference type="InterPro" id="IPR020846">
    <property type="entry name" value="MFS_dom"/>
</dbReference>
<keyword evidence="9" id="KW-1185">Reference proteome</keyword>
<keyword evidence="2" id="KW-0813">Transport</keyword>